<evidence type="ECO:0000313" key="3">
    <source>
        <dbReference type="EMBL" id="MBB4928496.1"/>
    </source>
</evidence>
<accession>A0A7W7RBS8</accession>
<dbReference type="PANTHER" id="PTHR43477">
    <property type="entry name" value="DIHYDROANTICAPSIN 7-DEHYDROGENASE"/>
    <property type="match status" value="1"/>
</dbReference>
<dbReference type="PANTHER" id="PTHR43477:SF1">
    <property type="entry name" value="DIHYDROANTICAPSIN 7-DEHYDROGENASE"/>
    <property type="match status" value="1"/>
</dbReference>
<dbReference type="PRINTS" id="PR00081">
    <property type="entry name" value="GDHRDH"/>
</dbReference>
<proteinExistence type="inferred from homology"/>
<dbReference type="RefSeq" id="WP_184945917.1">
    <property type="nucleotide sequence ID" value="NZ_JACHJV010000003.1"/>
</dbReference>
<evidence type="ECO:0000256" key="2">
    <source>
        <dbReference type="ARBA" id="ARBA00023002"/>
    </source>
</evidence>
<keyword evidence="2" id="KW-0560">Oxidoreductase</keyword>
<dbReference type="InterPro" id="IPR036291">
    <property type="entry name" value="NAD(P)-bd_dom_sf"/>
</dbReference>
<protein>
    <submittedName>
        <fullName evidence="3">NAD(P)-dependent dehydrogenase (Short-subunit alcohol dehydrogenase family)</fullName>
    </submittedName>
</protein>
<dbReference type="GO" id="GO:0016491">
    <property type="term" value="F:oxidoreductase activity"/>
    <property type="evidence" value="ECO:0007669"/>
    <property type="project" value="UniProtKB-KW"/>
</dbReference>
<dbReference type="Pfam" id="PF13561">
    <property type="entry name" value="adh_short_C2"/>
    <property type="match status" value="1"/>
</dbReference>
<name>A0A7W7RBS8_KITKI</name>
<dbReference type="EMBL" id="JACHJV010000003">
    <property type="protein sequence ID" value="MBB4928496.1"/>
    <property type="molecule type" value="Genomic_DNA"/>
</dbReference>
<sequence>MAESTLSNTRVVVVGGSSGIGRAVARRAADAGARVVVGSRSEEKLADTAKEIDGITTGVIDVTDEESVRAFFADLDTIDHLVLCPGDMAAGSVYEVPLEAVRRSFDTKIIGPLLCIRHAGRKIAPTGSIVLLAGSGGFKPYPDLSATAAANTGIGGLGRSLAVELAPIRVNVVVAGLIDTPLWDFVPAEARANLFAQTVASTPVGRIGQPDDVAHTVLQLLENTFTTGALSLVDGGSTL</sequence>
<evidence type="ECO:0000313" key="4">
    <source>
        <dbReference type="Proteomes" id="UP000540506"/>
    </source>
</evidence>
<comment type="similarity">
    <text evidence="1">Belongs to the short-chain dehydrogenases/reductases (SDR) family.</text>
</comment>
<dbReference type="InterPro" id="IPR051122">
    <property type="entry name" value="SDR_DHRS6-like"/>
</dbReference>
<reference evidence="3 4" key="1">
    <citation type="submission" date="2020-08" db="EMBL/GenBank/DDBJ databases">
        <title>Sequencing the genomes of 1000 actinobacteria strains.</title>
        <authorList>
            <person name="Klenk H.-P."/>
        </authorList>
    </citation>
    <scope>NUCLEOTIDE SEQUENCE [LARGE SCALE GENOMIC DNA]</scope>
    <source>
        <strain evidence="3 4">DSM 41654</strain>
    </source>
</reference>
<keyword evidence="4" id="KW-1185">Reference proteome</keyword>
<dbReference type="CDD" id="cd05233">
    <property type="entry name" value="SDR_c"/>
    <property type="match status" value="1"/>
</dbReference>
<organism evidence="3 4">
    <name type="scientific">Kitasatospora kifunensis</name>
    <name type="common">Streptomyces kifunensis</name>
    <dbReference type="NCBI Taxonomy" id="58351"/>
    <lineage>
        <taxon>Bacteria</taxon>
        <taxon>Bacillati</taxon>
        <taxon>Actinomycetota</taxon>
        <taxon>Actinomycetes</taxon>
        <taxon>Kitasatosporales</taxon>
        <taxon>Streptomycetaceae</taxon>
        <taxon>Kitasatospora</taxon>
    </lineage>
</organism>
<evidence type="ECO:0000256" key="1">
    <source>
        <dbReference type="ARBA" id="ARBA00006484"/>
    </source>
</evidence>
<dbReference type="AlphaFoldDB" id="A0A7W7RBS8"/>
<dbReference type="Proteomes" id="UP000540506">
    <property type="component" value="Unassembled WGS sequence"/>
</dbReference>
<gene>
    <name evidence="3" type="ORF">FHR34_007593</name>
</gene>
<dbReference type="Gene3D" id="3.40.50.720">
    <property type="entry name" value="NAD(P)-binding Rossmann-like Domain"/>
    <property type="match status" value="1"/>
</dbReference>
<dbReference type="SUPFAM" id="SSF51735">
    <property type="entry name" value="NAD(P)-binding Rossmann-fold domains"/>
    <property type="match status" value="1"/>
</dbReference>
<comment type="caution">
    <text evidence="3">The sequence shown here is derived from an EMBL/GenBank/DDBJ whole genome shotgun (WGS) entry which is preliminary data.</text>
</comment>
<dbReference type="InterPro" id="IPR002347">
    <property type="entry name" value="SDR_fam"/>
</dbReference>